<dbReference type="AlphaFoldDB" id="A0A918BVR0"/>
<dbReference type="EMBL" id="BMSX01000002">
    <property type="protein sequence ID" value="GGQ95191.1"/>
    <property type="molecule type" value="Genomic_DNA"/>
</dbReference>
<keyword evidence="2" id="KW-1185">Reference proteome</keyword>
<name>A0A918BVR0_9ACTN</name>
<evidence type="ECO:0000313" key="2">
    <source>
        <dbReference type="Proteomes" id="UP000658320"/>
    </source>
</evidence>
<dbReference type="Proteomes" id="UP000658320">
    <property type="component" value="Unassembled WGS sequence"/>
</dbReference>
<accession>A0A918BVR0</accession>
<reference evidence="1" key="1">
    <citation type="journal article" date="2014" name="Int. J. Syst. Evol. Microbiol.">
        <title>Complete genome sequence of Corynebacterium casei LMG S-19264T (=DSM 44701T), isolated from a smear-ripened cheese.</title>
        <authorList>
            <consortium name="US DOE Joint Genome Institute (JGI-PGF)"/>
            <person name="Walter F."/>
            <person name="Albersmeier A."/>
            <person name="Kalinowski J."/>
            <person name="Ruckert C."/>
        </authorList>
    </citation>
    <scope>NUCLEOTIDE SEQUENCE</scope>
    <source>
        <strain evidence="1">JCM 4346</strain>
    </source>
</reference>
<evidence type="ECO:0000313" key="1">
    <source>
        <dbReference type="EMBL" id="GGQ95191.1"/>
    </source>
</evidence>
<proteinExistence type="predicted"/>
<protein>
    <submittedName>
        <fullName evidence="1">Uncharacterized protein</fullName>
    </submittedName>
</protein>
<organism evidence="1 2">
    <name type="scientific">Streptomyces aurantiogriseus</name>
    <dbReference type="NCBI Taxonomy" id="66870"/>
    <lineage>
        <taxon>Bacteria</taxon>
        <taxon>Bacillati</taxon>
        <taxon>Actinomycetota</taxon>
        <taxon>Actinomycetes</taxon>
        <taxon>Kitasatosporales</taxon>
        <taxon>Streptomycetaceae</taxon>
        <taxon>Streptomyces</taxon>
    </lineage>
</organism>
<gene>
    <name evidence="1" type="ORF">GCM10010251_07040</name>
</gene>
<reference evidence="1" key="2">
    <citation type="submission" date="2020-09" db="EMBL/GenBank/DDBJ databases">
        <authorList>
            <person name="Sun Q."/>
            <person name="Ohkuma M."/>
        </authorList>
    </citation>
    <scope>NUCLEOTIDE SEQUENCE</scope>
    <source>
        <strain evidence="1">JCM 4346</strain>
    </source>
</reference>
<sequence length="93" mass="9955">MDVCLRVAAAGMQMLPAAGEAGAMSERRVIVFPPSETGGRQVRLDGDVLGTAYSLHDLTVFLRNAGLPHWDEVDVAESGLVEWHGGGPEVWKP</sequence>
<comment type="caution">
    <text evidence="1">The sequence shown here is derived from an EMBL/GenBank/DDBJ whole genome shotgun (WGS) entry which is preliminary data.</text>
</comment>